<dbReference type="InterPro" id="IPR011049">
    <property type="entry name" value="Serralysin-like_metalloprot_C"/>
</dbReference>
<dbReference type="Gene3D" id="2.60.200.20">
    <property type="match status" value="1"/>
</dbReference>
<evidence type="ECO:0000259" key="3">
    <source>
        <dbReference type="PROSITE" id="PS50006"/>
    </source>
</evidence>
<evidence type="ECO:0000256" key="2">
    <source>
        <dbReference type="SAM" id="MobiDB-lite"/>
    </source>
</evidence>
<accession>A0A7X5R1G6</accession>
<dbReference type="SUPFAM" id="SSF49879">
    <property type="entry name" value="SMAD/FHA domain"/>
    <property type="match status" value="1"/>
</dbReference>
<feature type="compositionally biased region" description="Polar residues" evidence="2">
    <location>
        <begin position="116"/>
        <end position="125"/>
    </location>
</feature>
<name>A0A7X5R1G6_9MICO</name>
<dbReference type="InterPro" id="IPR008984">
    <property type="entry name" value="SMAD_FHA_dom_sf"/>
</dbReference>
<evidence type="ECO:0000313" key="5">
    <source>
        <dbReference type="Proteomes" id="UP000541033"/>
    </source>
</evidence>
<dbReference type="RefSeq" id="WP_167149372.1">
    <property type="nucleotide sequence ID" value="NZ_JAAMOX010000001.1"/>
</dbReference>
<feature type="region of interest" description="Disordered" evidence="2">
    <location>
        <begin position="87"/>
        <end position="146"/>
    </location>
</feature>
<sequence>MNDVWEDAPDTVDDGDTVLNGQLLRDPVIDDEATVLRRGISRAPSVDDTILNDPDDETILNDADDDTVIGDAEEHTILNAAHDDTILSQGPRLDDNDDTVLGGERPNVGEQDDDTILNSRANTAAPSPDHDELPPLPPLPPMPTAASRPAPQFFASLALPDGRIIPVEGIVLIGRKPRSERIVSGVLPTLVQVPSPQGVVSSTHLEVRHEGSAVLVTDVGSSNGTALIIQGQPPRRLRAGEPTVVIPGTLLDLGDGVVLRVQPFERGELR</sequence>
<protein>
    <recommendedName>
        <fullName evidence="3">FHA domain-containing protein</fullName>
    </recommendedName>
</protein>
<dbReference type="InterPro" id="IPR000253">
    <property type="entry name" value="FHA_dom"/>
</dbReference>
<dbReference type="EMBL" id="JAAMOX010000001">
    <property type="protein sequence ID" value="NIH53615.1"/>
    <property type="molecule type" value="Genomic_DNA"/>
</dbReference>
<gene>
    <name evidence="4" type="ORF">FHX76_001483</name>
</gene>
<evidence type="ECO:0000256" key="1">
    <source>
        <dbReference type="ARBA" id="ARBA00022553"/>
    </source>
</evidence>
<dbReference type="PROSITE" id="PS50006">
    <property type="entry name" value="FHA_DOMAIN"/>
    <property type="match status" value="1"/>
</dbReference>
<keyword evidence="5" id="KW-1185">Reference proteome</keyword>
<keyword evidence="1" id="KW-0597">Phosphoprotein</keyword>
<dbReference type="SUPFAM" id="SSF51120">
    <property type="entry name" value="beta-Roll"/>
    <property type="match status" value="1"/>
</dbReference>
<dbReference type="AlphaFoldDB" id="A0A7X5R1G6"/>
<feature type="domain" description="FHA" evidence="3">
    <location>
        <begin position="171"/>
        <end position="227"/>
    </location>
</feature>
<proteinExistence type="predicted"/>
<dbReference type="Proteomes" id="UP000541033">
    <property type="component" value="Unassembled WGS sequence"/>
</dbReference>
<evidence type="ECO:0000313" key="4">
    <source>
        <dbReference type="EMBL" id="NIH53615.1"/>
    </source>
</evidence>
<comment type="caution">
    <text evidence="4">The sequence shown here is derived from an EMBL/GenBank/DDBJ whole genome shotgun (WGS) entry which is preliminary data.</text>
</comment>
<feature type="compositionally biased region" description="Pro residues" evidence="2">
    <location>
        <begin position="134"/>
        <end position="143"/>
    </location>
</feature>
<dbReference type="Pfam" id="PF00498">
    <property type="entry name" value="FHA"/>
    <property type="match status" value="1"/>
</dbReference>
<reference evidence="4 5" key="1">
    <citation type="submission" date="2020-02" db="EMBL/GenBank/DDBJ databases">
        <title>Sequencing the genomes of 1000 actinobacteria strains.</title>
        <authorList>
            <person name="Klenk H.-P."/>
        </authorList>
    </citation>
    <scope>NUCLEOTIDE SEQUENCE [LARGE SCALE GENOMIC DNA]</scope>
    <source>
        <strain evidence="4 5">DSM 27960</strain>
    </source>
</reference>
<organism evidence="4 5">
    <name type="scientific">Lysinibacter cavernae</name>
    <dbReference type="NCBI Taxonomy" id="1640652"/>
    <lineage>
        <taxon>Bacteria</taxon>
        <taxon>Bacillati</taxon>
        <taxon>Actinomycetota</taxon>
        <taxon>Actinomycetes</taxon>
        <taxon>Micrococcales</taxon>
        <taxon>Microbacteriaceae</taxon>
        <taxon>Lysinibacter</taxon>
    </lineage>
</organism>